<comment type="caution">
    <text evidence="22">The sequence shown here is derived from an EMBL/GenBank/DDBJ whole genome shotgun (WGS) entry which is preliminary data.</text>
</comment>
<evidence type="ECO:0000256" key="6">
    <source>
        <dbReference type="ARBA" id="ARBA00022741"/>
    </source>
</evidence>
<feature type="domain" description="YjeF C-terminal" evidence="20">
    <location>
        <begin position="217"/>
        <end position="489"/>
    </location>
</feature>
<evidence type="ECO:0000256" key="9">
    <source>
        <dbReference type="ARBA" id="ARBA00022958"/>
    </source>
</evidence>
<dbReference type="InterPro" id="IPR030677">
    <property type="entry name" value="Nnr"/>
</dbReference>
<evidence type="ECO:0000313" key="23">
    <source>
        <dbReference type="Proteomes" id="UP001144397"/>
    </source>
</evidence>
<dbReference type="PIRSF" id="PIRSF017184">
    <property type="entry name" value="Nnr"/>
    <property type="match status" value="1"/>
</dbReference>
<evidence type="ECO:0000256" key="10">
    <source>
        <dbReference type="ARBA" id="ARBA00023027"/>
    </source>
</evidence>
<dbReference type="GO" id="GO:0110051">
    <property type="term" value="P:metabolite repair"/>
    <property type="evidence" value="ECO:0007669"/>
    <property type="project" value="TreeGrafter"/>
</dbReference>
<comment type="cofactor">
    <cofactor evidence="17">
        <name>Mg(2+)</name>
        <dbReference type="ChEBI" id="CHEBI:18420"/>
    </cofactor>
</comment>
<feature type="binding site" evidence="18">
    <location>
        <position position="153"/>
    </location>
    <ligand>
        <name>K(+)</name>
        <dbReference type="ChEBI" id="CHEBI:29103"/>
    </ligand>
</feature>
<feature type="binding site" evidence="18">
    <location>
        <begin position="121"/>
        <end position="127"/>
    </location>
    <ligand>
        <name>(6S)-NADPHX</name>
        <dbReference type="ChEBI" id="CHEBI:64076"/>
    </ligand>
</feature>
<comment type="similarity">
    <text evidence="3 19">In the N-terminal section; belongs to the NnrE/AIBP family.</text>
</comment>
<feature type="binding site" evidence="17">
    <location>
        <position position="315"/>
    </location>
    <ligand>
        <name>(6S)-NADPHX</name>
        <dbReference type="ChEBI" id="CHEBI:64076"/>
    </ligand>
</feature>
<dbReference type="InterPro" id="IPR004443">
    <property type="entry name" value="YjeF_N_dom"/>
</dbReference>
<evidence type="ECO:0000256" key="7">
    <source>
        <dbReference type="ARBA" id="ARBA00022840"/>
    </source>
</evidence>
<dbReference type="GO" id="GO:0005524">
    <property type="term" value="F:ATP binding"/>
    <property type="evidence" value="ECO:0007669"/>
    <property type="project" value="UniProtKB-UniRule"/>
</dbReference>
<feature type="binding site" evidence="18">
    <location>
        <position position="117"/>
    </location>
    <ligand>
        <name>K(+)</name>
        <dbReference type="ChEBI" id="CHEBI:29103"/>
    </ligand>
</feature>
<evidence type="ECO:0000256" key="16">
    <source>
        <dbReference type="ARBA" id="ARBA00049209"/>
    </source>
</evidence>
<comment type="similarity">
    <text evidence="18">Belongs to the NnrE/AIBP family.</text>
</comment>
<dbReference type="Pfam" id="PF03853">
    <property type="entry name" value="YjeF_N"/>
    <property type="match status" value="1"/>
</dbReference>
<dbReference type="RefSeq" id="WP_281807467.1">
    <property type="nucleotide sequence ID" value="NZ_BSDO01000002.1"/>
</dbReference>
<keyword evidence="9 18" id="KW-0630">Potassium</keyword>
<comment type="similarity">
    <text evidence="4 19">In the C-terminal section; belongs to the NnrD/CARKD family.</text>
</comment>
<sequence length="496" mass="51039">MHALLDPNEMARADKFAVEMGTPSMTLMDRAGTAVADAVARYPYPTRILVLCGPGNNGGDGFVAARVLAQRGFKVRLALLGDRDKLTGDARRAAERWRGAVEEPAAVDLDEAGVIVDALFGAGLARDLDGAARALVERMAQSGKPIVAVDLPSGLDGATGKVRGAAAQAVETVTFFRRKPGHLLEPGRSLCGRVRVADIGIPDEALDAIRPQTFVDMPALWRDAFPVPTAGGHKYSRGHAVVVSGPAWTSGAARLSARGALRAGAGLVTIALPREALPLQAASYAAIMPRPVDGAGELAELLADRRLNTVVLGPGLGSGAEARCKIDVAAPGRRLVLDADALTSYEGVPWALAAVAASSAGLIVTPHEGEFARMFHGDGDVLGAPSKLARTRAAARRLGAVVVLKGADTVIAHPDGRAAIAENAPPYLATAGAGDVLAGIAGGLLAQGMPPFEAACAAVWLHGEAAREAGPGLIADDLPEALRGVYSRLYAALEKA</sequence>
<dbReference type="CDD" id="cd01171">
    <property type="entry name" value="YXKO-related"/>
    <property type="match status" value="1"/>
</dbReference>
<dbReference type="SUPFAM" id="SSF64153">
    <property type="entry name" value="YjeF N-terminal domain-like"/>
    <property type="match status" value="1"/>
</dbReference>
<evidence type="ECO:0000256" key="17">
    <source>
        <dbReference type="HAMAP-Rule" id="MF_01965"/>
    </source>
</evidence>
<dbReference type="HAMAP" id="MF_01966">
    <property type="entry name" value="NADHX_epimerase"/>
    <property type="match status" value="1"/>
</dbReference>
<dbReference type="EMBL" id="BSDO01000002">
    <property type="protein sequence ID" value="GLI22498.1"/>
    <property type="molecule type" value="Genomic_DNA"/>
</dbReference>
<protein>
    <recommendedName>
        <fullName evidence="19">Bifunctional NAD(P)H-hydrate repair enzyme</fullName>
    </recommendedName>
    <alternativeName>
        <fullName evidence="19">Nicotinamide nucleotide repair protein</fullName>
    </alternativeName>
    <domain>
        <recommendedName>
            <fullName evidence="19">ADP-dependent (S)-NAD(P)H-hydrate dehydratase</fullName>
            <ecNumber evidence="19">4.2.1.136</ecNumber>
        </recommendedName>
        <alternativeName>
            <fullName evidence="19">ADP-dependent NAD(P)HX dehydratase</fullName>
        </alternativeName>
    </domain>
    <domain>
        <recommendedName>
            <fullName evidence="19">NAD(P)H-hydrate epimerase</fullName>
            <ecNumber evidence="19">5.1.99.6</ecNumber>
        </recommendedName>
    </domain>
</protein>
<evidence type="ECO:0000256" key="12">
    <source>
        <dbReference type="ARBA" id="ARBA00023239"/>
    </source>
</evidence>
<evidence type="ECO:0000256" key="18">
    <source>
        <dbReference type="HAMAP-Rule" id="MF_01966"/>
    </source>
</evidence>
<evidence type="ECO:0000256" key="2">
    <source>
        <dbReference type="ARBA" id="ARBA00000909"/>
    </source>
</evidence>
<feature type="domain" description="YjeF N-terminal" evidence="21">
    <location>
        <begin position="10"/>
        <end position="207"/>
    </location>
</feature>
<gene>
    <name evidence="17" type="primary">nnrD</name>
    <name evidence="18" type="synonym">nnrE</name>
    <name evidence="22" type="ORF">XFLAVUS301_21720</name>
</gene>
<keyword evidence="12 17" id="KW-0456">Lyase</keyword>
<dbReference type="InterPro" id="IPR000631">
    <property type="entry name" value="CARKD"/>
</dbReference>
<evidence type="ECO:0000256" key="11">
    <source>
        <dbReference type="ARBA" id="ARBA00023235"/>
    </source>
</evidence>
<accession>A0A9W6CHH3</accession>
<keyword evidence="6 17" id="KW-0547">Nucleotide-binding</keyword>
<proteinExistence type="inferred from homology"/>
<dbReference type="Gene3D" id="3.40.1190.20">
    <property type="match status" value="1"/>
</dbReference>
<comment type="subunit">
    <text evidence="17">Homotetramer.</text>
</comment>
<dbReference type="PROSITE" id="PS51385">
    <property type="entry name" value="YJEF_N"/>
    <property type="match status" value="1"/>
</dbReference>
<name>A0A9W6CHH3_XANFL</name>
<feature type="binding site" evidence="17">
    <location>
        <position position="252"/>
    </location>
    <ligand>
        <name>(6S)-NADPHX</name>
        <dbReference type="ChEBI" id="CHEBI:64076"/>
    </ligand>
</feature>
<dbReference type="Pfam" id="PF01256">
    <property type="entry name" value="Carb_kinase"/>
    <property type="match status" value="1"/>
</dbReference>
<evidence type="ECO:0000256" key="8">
    <source>
        <dbReference type="ARBA" id="ARBA00022857"/>
    </source>
</evidence>
<evidence type="ECO:0000256" key="13">
    <source>
        <dbReference type="ARBA" id="ARBA00023268"/>
    </source>
</evidence>
<dbReference type="PANTHER" id="PTHR12592:SF0">
    <property type="entry name" value="ATP-DEPENDENT (S)-NAD(P)H-HYDRATE DEHYDRATASE"/>
    <property type="match status" value="1"/>
</dbReference>
<feature type="binding site" evidence="18">
    <location>
        <begin position="56"/>
        <end position="60"/>
    </location>
    <ligand>
        <name>(6S)-NADPHX</name>
        <dbReference type="ChEBI" id="CHEBI:64076"/>
    </ligand>
</feature>
<comment type="similarity">
    <text evidence="17">Belongs to the NnrD/CARKD family.</text>
</comment>
<dbReference type="Gene3D" id="3.40.50.10260">
    <property type="entry name" value="YjeF N-terminal domain"/>
    <property type="match status" value="1"/>
</dbReference>
<dbReference type="NCBIfam" id="TIGR00196">
    <property type="entry name" value="yjeF_cterm"/>
    <property type="match status" value="1"/>
</dbReference>
<dbReference type="PROSITE" id="PS51383">
    <property type="entry name" value="YJEF_C_3"/>
    <property type="match status" value="1"/>
</dbReference>
<dbReference type="GeneID" id="95762962"/>
<feature type="binding site" evidence="18">
    <location>
        <position position="150"/>
    </location>
    <ligand>
        <name>(6S)-NADPHX</name>
        <dbReference type="ChEBI" id="CHEBI:64076"/>
    </ligand>
</feature>
<organism evidence="22 23">
    <name type="scientific">Xanthobacter flavus</name>
    <dbReference type="NCBI Taxonomy" id="281"/>
    <lineage>
        <taxon>Bacteria</taxon>
        <taxon>Pseudomonadati</taxon>
        <taxon>Pseudomonadota</taxon>
        <taxon>Alphaproteobacteria</taxon>
        <taxon>Hyphomicrobiales</taxon>
        <taxon>Xanthobacteraceae</taxon>
        <taxon>Xanthobacter</taxon>
    </lineage>
</organism>
<comment type="function">
    <text evidence="14 19">Bifunctional enzyme that catalyzes the epimerization of the S- and R-forms of NAD(P)HX and the dehydration of the S-form of NAD(P)HX at the expense of ADP, which is converted to AMP. This allows the repair of both epimers of NAD(P)HX, a damaged form of NAD(P)H that is a result of enzymatic or heat-dependent hydration.</text>
</comment>
<keyword evidence="11 18" id="KW-0413">Isomerase</keyword>
<evidence type="ECO:0000313" key="22">
    <source>
        <dbReference type="EMBL" id="GLI22498.1"/>
    </source>
</evidence>
<dbReference type="HAMAP" id="MF_01965">
    <property type="entry name" value="NADHX_dehydratase"/>
    <property type="match status" value="1"/>
</dbReference>
<comment type="function">
    <text evidence="17">Catalyzes the dehydration of the S-form of NAD(P)HX at the expense of ADP, which is converted to AMP. Together with NAD(P)HX epimerase, which catalyzes the epimerization of the S- and R-forms, the enzyme allows the repair of both epimers of NAD(P)HX, a damaged form of NAD(P)H that is a result of enzymatic or heat-dependent hydration.</text>
</comment>
<dbReference type="NCBIfam" id="TIGR00197">
    <property type="entry name" value="yjeF_nterm"/>
    <property type="match status" value="1"/>
</dbReference>
<dbReference type="SUPFAM" id="SSF53613">
    <property type="entry name" value="Ribokinase-like"/>
    <property type="match status" value="1"/>
</dbReference>
<comment type="catalytic activity">
    <reaction evidence="16 17 19">
        <text>(6S)-NADPHX + ADP = AMP + phosphate + NADPH + H(+)</text>
        <dbReference type="Rhea" id="RHEA:32235"/>
        <dbReference type="ChEBI" id="CHEBI:15378"/>
        <dbReference type="ChEBI" id="CHEBI:43474"/>
        <dbReference type="ChEBI" id="CHEBI:57783"/>
        <dbReference type="ChEBI" id="CHEBI:64076"/>
        <dbReference type="ChEBI" id="CHEBI:456215"/>
        <dbReference type="ChEBI" id="CHEBI:456216"/>
        <dbReference type="EC" id="4.2.1.136"/>
    </reaction>
</comment>
<reference evidence="22" key="1">
    <citation type="submission" date="2022-12" db="EMBL/GenBank/DDBJ databases">
        <title>Reference genome sequencing for broad-spectrum identification of bacterial and archaeal isolates by mass spectrometry.</title>
        <authorList>
            <person name="Sekiguchi Y."/>
            <person name="Tourlousse D.M."/>
        </authorList>
    </citation>
    <scope>NUCLEOTIDE SEQUENCE</scope>
    <source>
        <strain evidence="22">301</strain>
    </source>
</reference>
<keyword evidence="5 18" id="KW-0479">Metal-binding</keyword>
<evidence type="ECO:0000256" key="19">
    <source>
        <dbReference type="PIRNR" id="PIRNR017184"/>
    </source>
</evidence>
<dbReference type="Proteomes" id="UP001144397">
    <property type="component" value="Unassembled WGS sequence"/>
</dbReference>
<comment type="function">
    <text evidence="18">Catalyzes the epimerization of the S- and R-forms of NAD(P)HX, a damaged form of NAD(P)H that is a result of enzymatic or heat-dependent hydration. This is a prerequisite for the S-specific NAD(P)H-hydrate dehydratase to allow the repair of both epimers of NAD(P)HX.</text>
</comment>
<evidence type="ECO:0000256" key="1">
    <source>
        <dbReference type="ARBA" id="ARBA00000013"/>
    </source>
</evidence>
<evidence type="ECO:0000256" key="3">
    <source>
        <dbReference type="ARBA" id="ARBA00006001"/>
    </source>
</evidence>
<keyword evidence="7 17" id="KW-0067">ATP-binding</keyword>
<feature type="binding site" evidence="17">
    <location>
        <position position="434"/>
    </location>
    <ligand>
        <name>AMP</name>
        <dbReference type="ChEBI" id="CHEBI:456215"/>
    </ligand>
</feature>
<comment type="catalytic activity">
    <reaction evidence="1 18 19">
        <text>(6R)-NADHX = (6S)-NADHX</text>
        <dbReference type="Rhea" id="RHEA:32215"/>
        <dbReference type="ChEBI" id="CHEBI:64074"/>
        <dbReference type="ChEBI" id="CHEBI:64075"/>
        <dbReference type="EC" id="5.1.99.6"/>
    </reaction>
</comment>
<dbReference type="EC" id="4.2.1.136" evidence="19"/>
<keyword evidence="8 17" id="KW-0521">NADP</keyword>
<dbReference type="EC" id="5.1.99.6" evidence="19"/>
<feature type="binding site" evidence="17">
    <location>
        <begin position="405"/>
        <end position="409"/>
    </location>
    <ligand>
        <name>AMP</name>
        <dbReference type="ChEBI" id="CHEBI:456215"/>
    </ligand>
</feature>
<keyword evidence="10 17" id="KW-0520">NAD</keyword>
<evidence type="ECO:0000259" key="21">
    <source>
        <dbReference type="PROSITE" id="PS51385"/>
    </source>
</evidence>
<comment type="caution">
    <text evidence="18">Lacks conserved residue(s) required for the propagation of feature annotation.</text>
</comment>
<comment type="catalytic activity">
    <reaction evidence="15 17 19">
        <text>(6S)-NADHX + ADP = AMP + phosphate + NADH + H(+)</text>
        <dbReference type="Rhea" id="RHEA:32223"/>
        <dbReference type="ChEBI" id="CHEBI:15378"/>
        <dbReference type="ChEBI" id="CHEBI:43474"/>
        <dbReference type="ChEBI" id="CHEBI:57945"/>
        <dbReference type="ChEBI" id="CHEBI:64074"/>
        <dbReference type="ChEBI" id="CHEBI:456215"/>
        <dbReference type="ChEBI" id="CHEBI:456216"/>
        <dbReference type="EC" id="4.2.1.136"/>
    </reaction>
</comment>
<keyword evidence="13" id="KW-0511">Multifunctional enzyme</keyword>
<dbReference type="GO" id="GO:0052855">
    <property type="term" value="F:ADP-dependent NAD(P)H-hydrate dehydratase activity"/>
    <property type="evidence" value="ECO:0007669"/>
    <property type="project" value="UniProtKB-UniRule"/>
</dbReference>
<evidence type="ECO:0000256" key="15">
    <source>
        <dbReference type="ARBA" id="ARBA00048238"/>
    </source>
</evidence>
<evidence type="ECO:0000256" key="5">
    <source>
        <dbReference type="ARBA" id="ARBA00022723"/>
    </source>
</evidence>
<feature type="binding site" evidence="18">
    <location>
        <position position="57"/>
    </location>
    <ligand>
        <name>K(+)</name>
        <dbReference type="ChEBI" id="CHEBI:29103"/>
    </ligand>
</feature>
<dbReference type="GO" id="GO:0052856">
    <property type="term" value="F:NAD(P)HX epimerase activity"/>
    <property type="evidence" value="ECO:0007669"/>
    <property type="project" value="UniProtKB-UniRule"/>
</dbReference>
<comment type="cofactor">
    <cofactor evidence="18 19">
        <name>K(+)</name>
        <dbReference type="ChEBI" id="CHEBI:29103"/>
    </cofactor>
    <text evidence="18 19">Binds 1 potassium ion per subunit.</text>
</comment>
<feature type="binding site" evidence="17">
    <location>
        <position position="435"/>
    </location>
    <ligand>
        <name>(6S)-NADPHX</name>
        <dbReference type="ChEBI" id="CHEBI:64076"/>
    </ligand>
</feature>
<dbReference type="GO" id="GO:0046496">
    <property type="term" value="P:nicotinamide nucleotide metabolic process"/>
    <property type="evidence" value="ECO:0007669"/>
    <property type="project" value="UniProtKB-UniRule"/>
</dbReference>
<dbReference type="GO" id="GO:0046872">
    <property type="term" value="F:metal ion binding"/>
    <property type="evidence" value="ECO:0007669"/>
    <property type="project" value="UniProtKB-UniRule"/>
</dbReference>
<evidence type="ECO:0000256" key="4">
    <source>
        <dbReference type="ARBA" id="ARBA00009524"/>
    </source>
</evidence>
<dbReference type="AlphaFoldDB" id="A0A9W6CHH3"/>
<dbReference type="InterPro" id="IPR029056">
    <property type="entry name" value="Ribokinase-like"/>
</dbReference>
<comment type="catalytic activity">
    <reaction evidence="2 18 19">
        <text>(6R)-NADPHX = (6S)-NADPHX</text>
        <dbReference type="Rhea" id="RHEA:32227"/>
        <dbReference type="ChEBI" id="CHEBI:64076"/>
        <dbReference type="ChEBI" id="CHEBI:64077"/>
        <dbReference type="EC" id="5.1.99.6"/>
    </reaction>
</comment>
<dbReference type="PANTHER" id="PTHR12592">
    <property type="entry name" value="ATP-DEPENDENT (S)-NAD(P)H-HYDRATE DEHYDRATASE FAMILY MEMBER"/>
    <property type="match status" value="1"/>
</dbReference>
<dbReference type="InterPro" id="IPR036652">
    <property type="entry name" value="YjeF_N_dom_sf"/>
</dbReference>
<evidence type="ECO:0000259" key="20">
    <source>
        <dbReference type="PROSITE" id="PS51383"/>
    </source>
</evidence>
<feature type="binding site" evidence="17">
    <location>
        <position position="367"/>
    </location>
    <ligand>
        <name>(6S)-NADPHX</name>
        <dbReference type="ChEBI" id="CHEBI:64076"/>
    </ligand>
</feature>
<evidence type="ECO:0000256" key="14">
    <source>
        <dbReference type="ARBA" id="ARBA00025153"/>
    </source>
</evidence>